<keyword evidence="3" id="KW-1185">Reference proteome</keyword>
<accession>A0A1C6TDM7</accession>
<proteinExistence type="predicted"/>
<reference evidence="3" key="1">
    <citation type="submission" date="2016-06" db="EMBL/GenBank/DDBJ databases">
        <authorList>
            <person name="Varghese N."/>
            <person name="Submissions Spin"/>
        </authorList>
    </citation>
    <scope>NUCLEOTIDE SEQUENCE [LARGE SCALE GENOMIC DNA]</scope>
    <source>
        <strain evidence="3">DSM 43817</strain>
    </source>
</reference>
<dbReference type="Pfam" id="PF19381">
    <property type="entry name" value="DUF5956"/>
    <property type="match status" value="1"/>
</dbReference>
<dbReference type="InterPro" id="IPR046000">
    <property type="entry name" value="DUF5956"/>
</dbReference>
<evidence type="ECO:0000256" key="1">
    <source>
        <dbReference type="SAM" id="MobiDB-lite"/>
    </source>
</evidence>
<evidence type="ECO:0000313" key="3">
    <source>
        <dbReference type="Proteomes" id="UP000198959"/>
    </source>
</evidence>
<dbReference type="Proteomes" id="UP000198959">
    <property type="component" value="Unassembled WGS sequence"/>
</dbReference>
<organism evidence="2 3">
    <name type="scientific">Micromonospora pallida</name>
    <dbReference type="NCBI Taxonomy" id="145854"/>
    <lineage>
        <taxon>Bacteria</taxon>
        <taxon>Bacillati</taxon>
        <taxon>Actinomycetota</taxon>
        <taxon>Actinomycetes</taxon>
        <taxon>Micromonosporales</taxon>
        <taxon>Micromonosporaceae</taxon>
        <taxon>Micromonospora</taxon>
    </lineage>
</organism>
<dbReference type="OrthoDB" id="4476365at2"/>
<protein>
    <submittedName>
        <fullName evidence="2">Uncharacterized protein</fullName>
    </submittedName>
</protein>
<dbReference type="AlphaFoldDB" id="A0A1C6TDM7"/>
<sequence>MSNDQPATAMPVWDDVPTRDDPPGDGYYELTENGWGAIIGWLSGVDRMVRCPDRLPHVVTEVCTEVCTDRSGTRKRTVPRSAEDQQIIDDFINEYLSDAGIPSRPTGWRWFLKLPSGYTGPQIESLVNAGVGRLPADQVRPSQFAPRIHETLQGIYASG</sequence>
<gene>
    <name evidence="2" type="ORF">GA0074692_5469</name>
</gene>
<dbReference type="EMBL" id="FMHW01000002">
    <property type="protein sequence ID" value="SCL39747.1"/>
    <property type="molecule type" value="Genomic_DNA"/>
</dbReference>
<feature type="region of interest" description="Disordered" evidence="1">
    <location>
        <begin position="1"/>
        <end position="21"/>
    </location>
</feature>
<dbReference type="RefSeq" id="WP_091648978.1">
    <property type="nucleotide sequence ID" value="NZ_FMHW01000002.1"/>
</dbReference>
<evidence type="ECO:0000313" key="2">
    <source>
        <dbReference type="EMBL" id="SCL39747.1"/>
    </source>
</evidence>
<name>A0A1C6TDM7_9ACTN</name>